<dbReference type="InterPro" id="IPR000795">
    <property type="entry name" value="T_Tr_GTP-bd_dom"/>
</dbReference>
<comment type="caution">
    <text evidence="8">The sequence shown here is derived from an EMBL/GenBank/DDBJ whole genome shotgun (WGS) entry which is preliminary data.</text>
</comment>
<dbReference type="Gene3D" id="2.40.30.10">
    <property type="entry name" value="Translation factors"/>
    <property type="match status" value="2"/>
</dbReference>
<organism evidence="8 9">
    <name type="scientific">Candidatus Aquitaenariimonas noxiae</name>
    <dbReference type="NCBI Taxonomy" id="1974741"/>
    <lineage>
        <taxon>Bacteria</taxon>
        <taxon>Pseudomonadati</taxon>
        <taxon>Candidatus Omnitrophota</taxon>
        <taxon>Candidatus Aquitaenariimonas</taxon>
    </lineage>
</organism>
<dbReference type="GO" id="GO:0005524">
    <property type="term" value="F:ATP binding"/>
    <property type="evidence" value="ECO:0007669"/>
    <property type="project" value="UniProtKB-KW"/>
</dbReference>
<dbReference type="SUPFAM" id="SSF52540">
    <property type="entry name" value="P-loop containing nucleoside triphosphate hydrolases"/>
    <property type="match status" value="1"/>
</dbReference>
<dbReference type="InterPro" id="IPR050100">
    <property type="entry name" value="TRAFAC_GTPase_members"/>
</dbReference>
<dbReference type="EMBL" id="PEWV01000075">
    <property type="protein sequence ID" value="PIU40927.1"/>
    <property type="molecule type" value="Genomic_DNA"/>
</dbReference>
<protein>
    <recommendedName>
        <fullName evidence="1">sulfate adenylyltransferase</fullName>
        <ecNumber evidence="1">2.7.7.4</ecNumber>
    </recommendedName>
</protein>
<dbReference type="SUPFAM" id="SSF50447">
    <property type="entry name" value="Translation proteins"/>
    <property type="match status" value="1"/>
</dbReference>
<dbReference type="GO" id="GO:0004781">
    <property type="term" value="F:sulfate adenylyltransferase (ATP) activity"/>
    <property type="evidence" value="ECO:0007669"/>
    <property type="project" value="UniProtKB-EC"/>
</dbReference>
<dbReference type="InterPro" id="IPR027417">
    <property type="entry name" value="P-loop_NTPase"/>
</dbReference>
<keyword evidence="5" id="KW-0067">ATP-binding</keyword>
<evidence type="ECO:0000256" key="4">
    <source>
        <dbReference type="ARBA" id="ARBA00022741"/>
    </source>
</evidence>
<keyword evidence="3" id="KW-0548">Nucleotidyltransferase</keyword>
<evidence type="ECO:0000256" key="5">
    <source>
        <dbReference type="ARBA" id="ARBA00022840"/>
    </source>
</evidence>
<dbReference type="Proteomes" id="UP000230052">
    <property type="component" value="Unassembled WGS sequence"/>
</dbReference>
<gene>
    <name evidence="8" type="ORF">COS99_08480</name>
</gene>
<dbReference type="GO" id="GO:0006790">
    <property type="term" value="P:sulfur compound metabolic process"/>
    <property type="evidence" value="ECO:0007669"/>
    <property type="project" value="InterPro"/>
</dbReference>
<evidence type="ECO:0000256" key="1">
    <source>
        <dbReference type="ARBA" id="ARBA00012391"/>
    </source>
</evidence>
<dbReference type="EC" id="2.7.7.4" evidence="1"/>
<proteinExistence type="predicted"/>
<keyword evidence="4" id="KW-0547">Nucleotide-binding</keyword>
<dbReference type="PROSITE" id="PS51722">
    <property type="entry name" value="G_TR_2"/>
    <property type="match status" value="1"/>
</dbReference>
<dbReference type="InterPro" id="IPR005225">
    <property type="entry name" value="Small_GTP-bd"/>
</dbReference>
<keyword evidence="6" id="KW-0342">GTP-binding</keyword>
<dbReference type="CDD" id="cd04095">
    <property type="entry name" value="CysN_NoDQ_III"/>
    <property type="match status" value="1"/>
</dbReference>
<keyword evidence="2" id="KW-0808">Transferase</keyword>
<accession>A0A2J0L340</accession>
<dbReference type="Pfam" id="PF22594">
    <property type="entry name" value="GTP-eEF1A_C"/>
    <property type="match status" value="1"/>
</dbReference>
<dbReference type="NCBIfam" id="TIGR00231">
    <property type="entry name" value="small_GTP"/>
    <property type="match status" value="1"/>
</dbReference>
<evidence type="ECO:0000256" key="3">
    <source>
        <dbReference type="ARBA" id="ARBA00022695"/>
    </source>
</evidence>
<dbReference type="Pfam" id="PF03144">
    <property type="entry name" value="GTP_EFTU_D2"/>
    <property type="match status" value="1"/>
</dbReference>
<evidence type="ECO:0000313" key="9">
    <source>
        <dbReference type="Proteomes" id="UP000230052"/>
    </source>
</evidence>
<evidence type="ECO:0000313" key="8">
    <source>
        <dbReference type="EMBL" id="PIU40927.1"/>
    </source>
</evidence>
<dbReference type="GO" id="GO:0003924">
    <property type="term" value="F:GTPase activity"/>
    <property type="evidence" value="ECO:0007669"/>
    <property type="project" value="InterPro"/>
</dbReference>
<evidence type="ECO:0000256" key="2">
    <source>
        <dbReference type="ARBA" id="ARBA00022679"/>
    </source>
</evidence>
<sequence>MQKDTLKIIIVGHVDHGKSTLIGRLLLDTNSLPKDRLSEIKKISKELGKDTELAFLTDQLKEERERNITIDTTQTFFKTRKRDYVIIDAPGHVEFLKNMLTGATLAEAAVLITDVNEGVMEQTRRHAYLINMLGIDKIILVFNKMDIIDYNEAKFTEIKNKLLVFFESLGVRPSFIIPISAKKGINITKRSPEISWYKGPALLEALDSLIIDAKTEKKPLRLPVQDIYEIDGKKIMVGKIDSGTIKRGQKVILSPSSKKAVINSIVLFEKEKTSAQAGENIGLLLKEGAVAERGEIIAEEENSPEVSSLFRGNIFWMSDEPLQVNKPVTLRCATQEVRCVAEKIEKRINSSTLEVLETNAKELKINEAGIVLFKTDEPIAIEKFSFIEEMGRFIIEQQYNLQGAGIITETTV</sequence>
<evidence type="ECO:0000256" key="6">
    <source>
        <dbReference type="ARBA" id="ARBA00023134"/>
    </source>
</evidence>
<dbReference type="InterPro" id="IPR054696">
    <property type="entry name" value="GTP-eEF1A_C"/>
</dbReference>
<dbReference type="Pfam" id="PF00009">
    <property type="entry name" value="GTP_EFTU"/>
    <property type="match status" value="1"/>
</dbReference>
<dbReference type="PRINTS" id="PR00315">
    <property type="entry name" value="ELONGATNFCT"/>
</dbReference>
<dbReference type="InterPro" id="IPR004161">
    <property type="entry name" value="EFTu-like_2"/>
</dbReference>
<dbReference type="InterPro" id="IPR009001">
    <property type="entry name" value="Transl_elong_EF1A/Init_IF2_C"/>
</dbReference>
<feature type="domain" description="Tr-type G" evidence="7">
    <location>
        <begin position="3"/>
        <end position="214"/>
    </location>
</feature>
<dbReference type="InterPro" id="IPR009000">
    <property type="entry name" value="Transl_B-barrel_sf"/>
</dbReference>
<dbReference type="PANTHER" id="PTHR23115">
    <property type="entry name" value="TRANSLATION FACTOR"/>
    <property type="match status" value="1"/>
</dbReference>
<dbReference type="GO" id="GO:0005525">
    <property type="term" value="F:GTP binding"/>
    <property type="evidence" value="ECO:0007669"/>
    <property type="project" value="UniProtKB-KW"/>
</dbReference>
<dbReference type="InterPro" id="IPR044139">
    <property type="entry name" value="CysN_NoDQ_III"/>
</dbReference>
<evidence type="ECO:0000259" key="7">
    <source>
        <dbReference type="PROSITE" id="PS51722"/>
    </source>
</evidence>
<name>A0A2J0L340_9BACT</name>
<dbReference type="NCBIfam" id="TIGR02034">
    <property type="entry name" value="CysN"/>
    <property type="match status" value="1"/>
</dbReference>
<dbReference type="AlphaFoldDB" id="A0A2J0L340"/>
<dbReference type="InterPro" id="IPR011779">
    <property type="entry name" value="SO4_adenylTrfase_lsu"/>
</dbReference>
<dbReference type="Gene3D" id="3.40.50.300">
    <property type="entry name" value="P-loop containing nucleotide triphosphate hydrolases"/>
    <property type="match status" value="1"/>
</dbReference>
<reference evidence="8 9" key="1">
    <citation type="submission" date="2017-09" db="EMBL/GenBank/DDBJ databases">
        <title>Depth-based differentiation of microbial function through sediment-hosted aquifers and enrichment of novel symbionts in the deep terrestrial subsurface.</title>
        <authorList>
            <person name="Probst A.J."/>
            <person name="Ladd B."/>
            <person name="Jarett J.K."/>
            <person name="Geller-Mcgrath D.E."/>
            <person name="Sieber C.M."/>
            <person name="Emerson J.B."/>
            <person name="Anantharaman K."/>
            <person name="Thomas B.C."/>
            <person name="Malmstrom R."/>
            <person name="Stieglmeier M."/>
            <person name="Klingl A."/>
            <person name="Woyke T."/>
            <person name="Ryan C.M."/>
            <person name="Banfield J.F."/>
        </authorList>
    </citation>
    <scope>NUCLEOTIDE SEQUENCE [LARGE SCALE GENOMIC DNA]</scope>
    <source>
        <strain evidence="8">CG07_land_8_20_14_0_80_42_15</strain>
    </source>
</reference>
<dbReference type="SUPFAM" id="SSF50465">
    <property type="entry name" value="EF-Tu/eEF-1alpha/eIF2-gamma C-terminal domain"/>
    <property type="match status" value="1"/>
</dbReference>